<dbReference type="InterPro" id="IPR002182">
    <property type="entry name" value="NB-ARC"/>
</dbReference>
<dbReference type="InterPro" id="IPR035595">
    <property type="entry name" value="UDP_glycos_trans_CS"/>
</dbReference>
<feature type="region of interest" description="Disordered" evidence="8">
    <location>
        <begin position="1428"/>
        <end position="1452"/>
    </location>
</feature>
<feature type="region of interest" description="Disordered" evidence="8">
    <location>
        <begin position="1260"/>
        <end position="1309"/>
    </location>
</feature>
<dbReference type="CDD" id="cd03784">
    <property type="entry name" value="GT1_Gtf-like"/>
    <property type="match status" value="1"/>
</dbReference>
<comment type="caution">
    <text evidence="13">The sequence shown here is derived from an EMBL/GenBank/DDBJ whole genome shotgun (WGS) entry which is preliminary data.</text>
</comment>
<keyword evidence="5" id="KW-0547">Nucleotide-binding</keyword>
<keyword evidence="2" id="KW-0433">Leucine-rich repeat</keyword>
<dbReference type="PANTHER" id="PTHR36766">
    <property type="entry name" value="PLANT BROAD-SPECTRUM MILDEW RESISTANCE PROTEIN RPW8"/>
    <property type="match status" value="1"/>
</dbReference>
<dbReference type="SUPFAM" id="SSF52058">
    <property type="entry name" value="L domain-like"/>
    <property type="match status" value="2"/>
</dbReference>
<feature type="domain" description="Disease resistance protein winged helix" evidence="11">
    <location>
        <begin position="382"/>
        <end position="453"/>
    </location>
</feature>
<comment type="similarity">
    <text evidence="1">Belongs to the UDP-glycosyltransferase family.</text>
</comment>
<dbReference type="SUPFAM" id="SSF52540">
    <property type="entry name" value="P-loop containing nucleoside triphosphate hydrolases"/>
    <property type="match status" value="1"/>
</dbReference>
<dbReference type="InterPro" id="IPR032675">
    <property type="entry name" value="LRR_dom_sf"/>
</dbReference>
<dbReference type="GO" id="GO:0008194">
    <property type="term" value="F:UDP-glycosyltransferase activity"/>
    <property type="evidence" value="ECO:0007669"/>
    <property type="project" value="InterPro"/>
</dbReference>
<proteinExistence type="inferred from homology"/>
<evidence type="ECO:0000256" key="7">
    <source>
        <dbReference type="ARBA" id="ARBA00022840"/>
    </source>
</evidence>
<dbReference type="FunFam" id="3.40.50.2000:FF:000060">
    <property type="entry name" value="Glycosyltransferase"/>
    <property type="match status" value="1"/>
</dbReference>
<dbReference type="Gene3D" id="1.20.5.4130">
    <property type="match status" value="1"/>
</dbReference>
<dbReference type="Gene3D" id="1.10.10.10">
    <property type="entry name" value="Winged helix-like DNA-binding domain superfamily/Winged helix DNA-binding domain"/>
    <property type="match status" value="1"/>
</dbReference>
<dbReference type="EMBL" id="JAAIUW010000006">
    <property type="protein sequence ID" value="KAF7829159.1"/>
    <property type="molecule type" value="Genomic_DNA"/>
</dbReference>
<sequence>MAEAIVEVVLETLRELIQKELGLFLGVNQEMKRLTSTLSTIWAVLEDAEEKQLTDRALQNWLQKLKDAAHVLDDILDECATEGLRFQYQAQNCGSTNKVNHSSSSSFHPKSVLFRHKIAKKIKEIWVTLDAIADERSKFHLCEMVSERKTEVKEWRQTSSIITQPQIYGREEDKERIVDFLVEQACSFDDVPVYPIVGIGGLGKTTLAQLVFNDEKVTKHFQLKIWVCVSEHFDVKRMLKAIMESSYGHSCESLDLDPLQRKLQEMLGRKRYLLVLDDVWNDDQEKWDKLKYVFLLISYQVYPWMTVGHCSSNELLDHGVPLAAKALGGLLRFRREENEWLYVKESKLWNLPQGENSVLSALRLSYWNLPLKLRTCFAYCAIFPKGKEINKHLLLQLWIANGFITSHGKLDVEDVGNEVWKELYWRSFFQDIQTDELGTINSCKMHDLVHDLAESVMGQECHILDNPSSNDLSRNIRHLSVAVYKMKNSYVGLSDIPKSLRSSLHVSGAVSSVSLLMKSTSLRALHESGSERITEVPCSIGNLKHLRYLNLSGTQIKTLPKSICTLWNLQHLILSDCWNLIMLPKHMNYLKGLRELMLDGCSSLTSMPPGIGQLTSLRILTRYIVGQGRGFQINELGCLNLKGNLTIEHLEKVKRVTDAKKANLMGKHLKELSLSWDTNVEPDMQDNVEQMLQTLEPHPKLSSLSIEGYKGVCLAQWMSSPSFKHLFSINLENCKFCSQLPPLGRLPSLKHLRISGMHLLQYIHDESINGVTSFPCLENLEVSDLANLQNLCKDKEGENFPCLSRLSISRCPKLALPVLPAVKDLVLIDSKEVSLSSIYNLHNLRFLQVSVFEELTTIPQGMLRGLTALEQLHITHFSELELFPEKMLEGLYSLQTIKIDSCDKLKSLWEFFEDLISLETLEIIGCPELVALPNGIIHLTSLQRLVISYTCHKETTKNTFVPAKLTVLPESLGQISSLQYLKISTSQNLASLPELKNLISLQTLEVDQCPNLFSLPTSIRCLTKLQELKLRNMQNLVSLPDELGGLASLETLCLQDCPKIASLAMSIQSLTNLKTLVIGDCPELQRRSEILVVPFFGQGHLFPCIELCKRLASRNLKATLVVPSYLTSNIPSSLRDYPLVHITEIPSSPMPPPEPGSNPPHALRRHHDPLVQGIEKLLSTGPDNPNPHQPLCVILDIMMSWLSDVFEKFQVPTVAFFTTGACSVALDHAIWKAHPDDLKSGETRLLPGLPEDMALTYSDLKRRPHGLPPPSPHGGGLPPPDAGADFPPHGGGMPPPGPPGPGGQPPWIEDASKTNVFMINTCDDLERPFINYIANQLGKPVWGVGPLLPEQCWKPAGSLIHDRMVRSNHRSSVTEDEVMQWLDSKTRGSVLYISFGTEVGPTMEECSELAQALELSDRPFIWVIQPGSGKPGPPRALMKKHEEEEEGYDPEGLDSRVGRRGLIIRGWAPQLLILSHPSTGGFLSHCGWNSSVEAIGRGVPLLTWPIGGDQYANAKLVVEHLKVGYMICDDVSGMVKKDDIVKGIEKLMSDKEMKARAETSSVKFQNGFPNASLAALDAFLHFINHI</sequence>
<dbReference type="InterPro" id="IPR038005">
    <property type="entry name" value="RX-like_CC"/>
</dbReference>
<keyword evidence="3" id="KW-0808">Transferase</keyword>
<dbReference type="Proteomes" id="UP000634136">
    <property type="component" value="Unassembled WGS sequence"/>
</dbReference>
<evidence type="ECO:0000259" key="12">
    <source>
        <dbReference type="Pfam" id="PF25019"/>
    </source>
</evidence>
<evidence type="ECO:0000256" key="3">
    <source>
        <dbReference type="ARBA" id="ARBA00022679"/>
    </source>
</evidence>
<dbReference type="Gene3D" id="3.40.50.2000">
    <property type="entry name" value="Glycogen Phosphorylase B"/>
    <property type="match status" value="2"/>
</dbReference>
<evidence type="ECO:0000256" key="5">
    <source>
        <dbReference type="ARBA" id="ARBA00022741"/>
    </source>
</evidence>
<dbReference type="PRINTS" id="PR00364">
    <property type="entry name" value="DISEASERSIST"/>
</dbReference>
<dbReference type="OrthoDB" id="2973320at2759"/>
<evidence type="ECO:0000259" key="9">
    <source>
        <dbReference type="Pfam" id="PF00931"/>
    </source>
</evidence>
<keyword evidence="6" id="KW-0611">Plant defense</keyword>
<dbReference type="InterPro" id="IPR027417">
    <property type="entry name" value="P-loop_NTPase"/>
</dbReference>
<evidence type="ECO:0000256" key="1">
    <source>
        <dbReference type="ARBA" id="ARBA00009995"/>
    </source>
</evidence>
<dbReference type="InterPro" id="IPR041118">
    <property type="entry name" value="Rx_N"/>
</dbReference>
<dbReference type="GO" id="GO:0051707">
    <property type="term" value="P:response to other organism"/>
    <property type="evidence" value="ECO:0007669"/>
    <property type="project" value="UniProtKB-ARBA"/>
</dbReference>
<keyword evidence="14" id="KW-1185">Reference proteome</keyword>
<reference evidence="13" key="1">
    <citation type="submission" date="2020-09" db="EMBL/GenBank/DDBJ databases">
        <title>Genome-Enabled Discovery of Anthraquinone Biosynthesis in Senna tora.</title>
        <authorList>
            <person name="Kang S.-H."/>
            <person name="Pandey R.P."/>
            <person name="Lee C.-M."/>
            <person name="Sim J.-S."/>
            <person name="Jeong J.-T."/>
            <person name="Choi B.-S."/>
            <person name="Jung M."/>
            <person name="Ginzburg D."/>
            <person name="Zhao K."/>
            <person name="Won S.Y."/>
            <person name="Oh T.-J."/>
            <person name="Yu Y."/>
            <person name="Kim N.-H."/>
            <person name="Lee O.R."/>
            <person name="Lee T.-H."/>
            <person name="Bashyal P."/>
            <person name="Kim T.-S."/>
            <person name="Lee W.-H."/>
            <person name="Kawkins C."/>
            <person name="Kim C.-K."/>
            <person name="Kim J.S."/>
            <person name="Ahn B.O."/>
            <person name="Rhee S.Y."/>
            <person name="Sohng J.K."/>
        </authorList>
    </citation>
    <scope>NUCLEOTIDE SEQUENCE</scope>
    <source>
        <tissue evidence="13">Leaf</tissue>
    </source>
</reference>
<dbReference type="InterPro" id="IPR036388">
    <property type="entry name" value="WH-like_DNA-bd_sf"/>
</dbReference>
<evidence type="ECO:0000259" key="11">
    <source>
        <dbReference type="Pfam" id="PF23559"/>
    </source>
</evidence>
<dbReference type="GO" id="GO:0006952">
    <property type="term" value="P:defense response"/>
    <property type="evidence" value="ECO:0007669"/>
    <property type="project" value="UniProtKB-KW"/>
</dbReference>
<feature type="compositionally biased region" description="Pro residues" evidence="8">
    <location>
        <begin position="1148"/>
        <end position="1158"/>
    </location>
</feature>
<gene>
    <name evidence="13" type="ORF">G2W53_020323</name>
</gene>
<evidence type="ECO:0000256" key="8">
    <source>
        <dbReference type="SAM" id="MobiDB-lite"/>
    </source>
</evidence>
<feature type="compositionally biased region" description="Pro residues" evidence="8">
    <location>
        <begin position="1266"/>
        <end position="1281"/>
    </location>
</feature>
<dbReference type="PANTHER" id="PTHR36766:SF42">
    <property type="entry name" value="NB-ARC DOMAIN DISEASE RESISTANCE PROTEIN"/>
    <property type="match status" value="1"/>
</dbReference>
<dbReference type="SUPFAM" id="SSF53756">
    <property type="entry name" value="UDP-Glycosyltransferase/glycogen phosphorylase"/>
    <property type="match status" value="1"/>
</dbReference>
<name>A0A834WSB6_9FABA</name>
<feature type="region of interest" description="Disordered" evidence="8">
    <location>
        <begin position="1145"/>
        <end position="1165"/>
    </location>
</feature>
<dbReference type="CDD" id="cd14798">
    <property type="entry name" value="RX-CC_like"/>
    <property type="match status" value="1"/>
</dbReference>
<dbReference type="Pfam" id="PF18052">
    <property type="entry name" value="Rx_N"/>
    <property type="match status" value="1"/>
</dbReference>
<feature type="domain" description="Disease resistance N-terminal" evidence="10">
    <location>
        <begin position="5"/>
        <end position="97"/>
    </location>
</feature>
<feature type="compositionally biased region" description="Pro residues" evidence="8">
    <location>
        <begin position="1293"/>
        <end position="1304"/>
    </location>
</feature>
<organism evidence="13 14">
    <name type="scientific">Senna tora</name>
    <dbReference type="NCBI Taxonomy" id="362788"/>
    <lineage>
        <taxon>Eukaryota</taxon>
        <taxon>Viridiplantae</taxon>
        <taxon>Streptophyta</taxon>
        <taxon>Embryophyta</taxon>
        <taxon>Tracheophyta</taxon>
        <taxon>Spermatophyta</taxon>
        <taxon>Magnoliopsida</taxon>
        <taxon>eudicotyledons</taxon>
        <taxon>Gunneridae</taxon>
        <taxon>Pentapetalae</taxon>
        <taxon>rosids</taxon>
        <taxon>fabids</taxon>
        <taxon>Fabales</taxon>
        <taxon>Fabaceae</taxon>
        <taxon>Caesalpinioideae</taxon>
        <taxon>Cassia clade</taxon>
        <taxon>Senna</taxon>
    </lineage>
</organism>
<evidence type="ECO:0000259" key="10">
    <source>
        <dbReference type="Pfam" id="PF18052"/>
    </source>
</evidence>
<dbReference type="InterPro" id="IPR003591">
    <property type="entry name" value="Leu-rich_rpt_typical-subtyp"/>
</dbReference>
<dbReference type="SMART" id="SM00369">
    <property type="entry name" value="LRR_TYP"/>
    <property type="match status" value="3"/>
</dbReference>
<accession>A0A834WSB6</accession>
<keyword evidence="7" id="KW-0067">ATP-binding</keyword>
<feature type="domain" description="NB-ARC" evidence="9">
    <location>
        <begin position="171"/>
        <end position="294"/>
    </location>
</feature>
<dbReference type="PROSITE" id="PS00375">
    <property type="entry name" value="UDPGT"/>
    <property type="match status" value="1"/>
</dbReference>
<dbReference type="Gene3D" id="3.40.50.300">
    <property type="entry name" value="P-loop containing nucleotide triphosphate hydrolases"/>
    <property type="match status" value="1"/>
</dbReference>
<dbReference type="InterPro" id="IPR058922">
    <property type="entry name" value="WHD_DRP"/>
</dbReference>
<evidence type="ECO:0000313" key="14">
    <source>
        <dbReference type="Proteomes" id="UP000634136"/>
    </source>
</evidence>
<dbReference type="GO" id="GO:0043531">
    <property type="term" value="F:ADP binding"/>
    <property type="evidence" value="ECO:0007669"/>
    <property type="project" value="InterPro"/>
</dbReference>
<dbReference type="InterPro" id="IPR002213">
    <property type="entry name" value="UDP_glucos_trans"/>
</dbReference>
<dbReference type="Pfam" id="PF00931">
    <property type="entry name" value="NB-ARC"/>
    <property type="match status" value="1"/>
</dbReference>
<dbReference type="Pfam" id="PF23559">
    <property type="entry name" value="WHD_DRP"/>
    <property type="match status" value="1"/>
</dbReference>
<dbReference type="GO" id="GO:0005524">
    <property type="term" value="F:ATP binding"/>
    <property type="evidence" value="ECO:0007669"/>
    <property type="project" value="UniProtKB-KW"/>
</dbReference>
<feature type="compositionally biased region" description="Acidic residues" evidence="8">
    <location>
        <begin position="1443"/>
        <end position="1452"/>
    </location>
</feature>
<protein>
    <submittedName>
        <fullName evidence="13">Disease resistance protein RGA2-like</fullName>
    </submittedName>
</protein>
<dbReference type="Gene3D" id="3.80.10.10">
    <property type="entry name" value="Ribonuclease Inhibitor"/>
    <property type="match status" value="4"/>
</dbReference>
<keyword evidence="4" id="KW-0677">Repeat</keyword>
<evidence type="ECO:0000256" key="6">
    <source>
        <dbReference type="ARBA" id="ARBA00022821"/>
    </source>
</evidence>
<evidence type="ECO:0000313" key="13">
    <source>
        <dbReference type="EMBL" id="KAF7829159.1"/>
    </source>
</evidence>
<evidence type="ECO:0000256" key="4">
    <source>
        <dbReference type="ARBA" id="ARBA00022737"/>
    </source>
</evidence>
<dbReference type="FunFam" id="1.10.10.10:FF:000322">
    <property type="entry name" value="Probable disease resistance protein At1g63360"/>
    <property type="match status" value="1"/>
</dbReference>
<feature type="domain" description="R13L1/DRL21-like LRR repeat region" evidence="12">
    <location>
        <begin position="633"/>
        <end position="757"/>
    </location>
</feature>
<dbReference type="Pfam" id="PF25019">
    <property type="entry name" value="LRR_R13L1-DRL21"/>
    <property type="match status" value="1"/>
</dbReference>
<evidence type="ECO:0000256" key="2">
    <source>
        <dbReference type="ARBA" id="ARBA00022614"/>
    </source>
</evidence>
<dbReference type="Pfam" id="PF00201">
    <property type="entry name" value="UDPGT"/>
    <property type="match status" value="1"/>
</dbReference>
<dbReference type="InterPro" id="IPR056789">
    <property type="entry name" value="LRR_R13L1-DRL21"/>
</dbReference>